<evidence type="ECO:0000256" key="1">
    <source>
        <dbReference type="SAM" id="Coils"/>
    </source>
</evidence>
<evidence type="ECO:0000313" key="2">
    <source>
        <dbReference type="EMBL" id="VVC92079.1"/>
    </source>
</evidence>
<sequence length="125" mass="14379">MECQKCSLGKDHAFYVRGSVKKLCKRLAADLKAGKNRIYCNNCEDDDSEIEENEADRGYDKILKDIRNVQALPALIKQIDSIKSSMCLLSEKYDTLLAEHQKSKDKIHKLEKSVETINNQLIRNY</sequence>
<accession>A0A5E4Q452</accession>
<dbReference type="EMBL" id="FZQP02001226">
    <property type="protein sequence ID" value="VVC92079.1"/>
    <property type="molecule type" value="Genomic_DNA"/>
</dbReference>
<feature type="coiled-coil region" evidence="1">
    <location>
        <begin position="93"/>
        <end position="120"/>
    </location>
</feature>
<name>A0A5E4Q452_9NEOP</name>
<evidence type="ECO:0000313" key="3">
    <source>
        <dbReference type="Proteomes" id="UP000324832"/>
    </source>
</evidence>
<keyword evidence="1" id="KW-0175">Coiled coil</keyword>
<dbReference type="Proteomes" id="UP000324832">
    <property type="component" value="Unassembled WGS sequence"/>
</dbReference>
<organism evidence="2 3">
    <name type="scientific">Leptidea sinapis</name>
    <dbReference type="NCBI Taxonomy" id="189913"/>
    <lineage>
        <taxon>Eukaryota</taxon>
        <taxon>Metazoa</taxon>
        <taxon>Ecdysozoa</taxon>
        <taxon>Arthropoda</taxon>
        <taxon>Hexapoda</taxon>
        <taxon>Insecta</taxon>
        <taxon>Pterygota</taxon>
        <taxon>Neoptera</taxon>
        <taxon>Endopterygota</taxon>
        <taxon>Lepidoptera</taxon>
        <taxon>Glossata</taxon>
        <taxon>Ditrysia</taxon>
        <taxon>Papilionoidea</taxon>
        <taxon>Pieridae</taxon>
        <taxon>Dismorphiinae</taxon>
        <taxon>Leptidea</taxon>
    </lineage>
</organism>
<proteinExistence type="predicted"/>
<gene>
    <name evidence="2" type="ORF">LSINAPIS_LOCUS4599</name>
</gene>
<protein>
    <submittedName>
        <fullName evidence="2">Uncharacterized protein</fullName>
    </submittedName>
</protein>
<dbReference type="AlphaFoldDB" id="A0A5E4Q452"/>
<reference evidence="2 3" key="1">
    <citation type="submission" date="2017-07" db="EMBL/GenBank/DDBJ databases">
        <authorList>
            <person name="Talla V."/>
            <person name="Backstrom N."/>
        </authorList>
    </citation>
    <scope>NUCLEOTIDE SEQUENCE [LARGE SCALE GENOMIC DNA]</scope>
</reference>
<keyword evidence="3" id="KW-1185">Reference proteome</keyword>